<evidence type="ECO:0000256" key="6">
    <source>
        <dbReference type="SAM" id="SignalP"/>
    </source>
</evidence>
<dbReference type="PROSITE" id="PS51257">
    <property type="entry name" value="PROKAR_LIPOPROTEIN"/>
    <property type="match status" value="1"/>
</dbReference>
<gene>
    <name evidence="7" type="ORF">GCM10010191_03170</name>
</gene>
<dbReference type="Proteomes" id="UP001501231">
    <property type="component" value="Unassembled WGS sequence"/>
</dbReference>
<dbReference type="PANTHER" id="PTHR43649:SF33">
    <property type="entry name" value="POLYGALACTURONAN_RHAMNOGALACTURONAN-BINDING PROTEIN YTCQ"/>
    <property type="match status" value="1"/>
</dbReference>
<proteinExistence type="predicted"/>
<sequence length="429" mass="46606">MRSRFVALLTTATTLLAAACGGGSGEGSGEKVTLTFWAWVPGIDKAVALWNQENPDVQVNVSKIPAGGDGGYQKMHSALKAGNAPDLAQLEYEEVPGFLLAGGLEDLSRHDAAQYQNRFVDWQWQQGVFGGKPYVIPQASGPMAMFYRKDLFDKWGIEPPKTWADYEKAAQEVRKRGAYISTFSPKSSGWFAGLAWQAGGQWFGTQGDTWVVDIDNPQTQQVARYWENLVRRKLVKTIPDSSNEWFRDLQEGQIATWVGASWGDAILRENAPKTAGKWRVAPMPQWQAGQNTAGNFGGSSTALLKGTKNAKEALRFAVWLNTDKESVDLLIKGGYGWPAAKGAFKGSALDQADAFFGGQRYNEVFATADQSVNKNWKWIPTFSQTAATLTDGFKGAVGGGAGAFGQVIATTDRQTVADLKSKGLQVAGR</sequence>
<keyword evidence="4" id="KW-0564">Palmitate</keyword>
<protein>
    <submittedName>
        <fullName evidence="7">Extracellular solute-binding protein</fullName>
    </submittedName>
</protein>
<evidence type="ECO:0000256" key="2">
    <source>
        <dbReference type="ARBA" id="ARBA00022729"/>
    </source>
</evidence>
<name>A0ABP5VER1_9ACTN</name>
<evidence type="ECO:0000313" key="8">
    <source>
        <dbReference type="Proteomes" id="UP001501231"/>
    </source>
</evidence>
<dbReference type="PANTHER" id="PTHR43649">
    <property type="entry name" value="ARABINOSE-BINDING PROTEIN-RELATED"/>
    <property type="match status" value="1"/>
</dbReference>
<reference evidence="8" key="1">
    <citation type="journal article" date="2019" name="Int. J. Syst. Evol. Microbiol.">
        <title>The Global Catalogue of Microorganisms (GCM) 10K type strain sequencing project: providing services to taxonomists for standard genome sequencing and annotation.</title>
        <authorList>
            <consortium name="The Broad Institute Genomics Platform"/>
            <consortium name="The Broad Institute Genome Sequencing Center for Infectious Disease"/>
            <person name="Wu L."/>
            <person name="Ma J."/>
        </authorList>
    </citation>
    <scope>NUCLEOTIDE SEQUENCE [LARGE SCALE GENOMIC DNA]</scope>
    <source>
        <strain evidence="8">JCM 3325</strain>
    </source>
</reference>
<evidence type="ECO:0000256" key="4">
    <source>
        <dbReference type="ARBA" id="ARBA00023139"/>
    </source>
</evidence>
<evidence type="ECO:0000256" key="1">
    <source>
        <dbReference type="ARBA" id="ARBA00022475"/>
    </source>
</evidence>
<keyword evidence="2 6" id="KW-0732">Signal</keyword>
<comment type="caution">
    <text evidence="7">The sequence shown here is derived from an EMBL/GenBank/DDBJ whole genome shotgun (WGS) entry which is preliminary data.</text>
</comment>
<accession>A0ABP5VER1</accession>
<dbReference type="SUPFAM" id="SSF53850">
    <property type="entry name" value="Periplasmic binding protein-like II"/>
    <property type="match status" value="1"/>
</dbReference>
<dbReference type="InterPro" id="IPR006059">
    <property type="entry name" value="SBP"/>
</dbReference>
<evidence type="ECO:0000313" key="7">
    <source>
        <dbReference type="EMBL" id="GAA2399491.1"/>
    </source>
</evidence>
<dbReference type="InterPro" id="IPR050490">
    <property type="entry name" value="Bact_solute-bd_prot1"/>
</dbReference>
<keyword evidence="3" id="KW-0472">Membrane</keyword>
<organism evidence="7 8">
    <name type="scientific">Actinomadura vinacea</name>
    <dbReference type="NCBI Taxonomy" id="115336"/>
    <lineage>
        <taxon>Bacteria</taxon>
        <taxon>Bacillati</taxon>
        <taxon>Actinomycetota</taxon>
        <taxon>Actinomycetes</taxon>
        <taxon>Streptosporangiales</taxon>
        <taxon>Thermomonosporaceae</taxon>
        <taxon>Actinomadura</taxon>
    </lineage>
</organism>
<dbReference type="RefSeq" id="WP_344586454.1">
    <property type="nucleotide sequence ID" value="NZ_BAAARW010000001.1"/>
</dbReference>
<dbReference type="Gene3D" id="3.40.190.10">
    <property type="entry name" value="Periplasmic binding protein-like II"/>
    <property type="match status" value="1"/>
</dbReference>
<feature type="chain" id="PRO_5047122958" evidence="6">
    <location>
        <begin position="18"/>
        <end position="429"/>
    </location>
</feature>
<keyword evidence="1" id="KW-1003">Cell membrane</keyword>
<feature type="signal peptide" evidence="6">
    <location>
        <begin position="1"/>
        <end position="17"/>
    </location>
</feature>
<evidence type="ECO:0000256" key="3">
    <source>
        <dbReference type="ARBA" id="ARBA00023136"/>
    </source>
</evidence>
<keyword evidence="8" id="KW-1185">Reference proteome</keyword>
<dbReference type="EMBL" id="BAAARW010000001">
    <property type="protein sequence ID" value="GAA2399491.1"/>
    <property type="molecule type" value="Genomic_DNA"/>
</dbReference>
<evidence type="ECO:0000256" key="5">
    <source>
        <dbReference type="ARBA" id="ARBA00023288"/>
    </source>
</evidence>
<dbReference type="Pfam" id="PF01547">
    <property type="entry name" value="SBP_bac_1"/>
    <property type="match status" value="1"/>
</dbReference>
<keyword evidence="5" id="KW-0449">Lipoprotein</keyword>